<organism evidence="2 3">
    <name type="scientific">Thermithiobacillus plumbiphilus</name>
    <dbReference type="NCBI Taxonomy" id="1729899"/>
    <lineage>
        <taxon>Bacteria</taxon>
        <taxon>Pseudomonadati</taxon>
        <taxon>Pseudomonadota</taxon>
        <taxon>Acidithiobacillia</taxon>
        <taxon>Acidithiobacillales</taxon>
        <taxon>Thermithiobacillaceae</taxon>
        <taxon>Thermithiobacillus</taxon>
    </lineage>
</organism>
<evidence type="ECO:0000259" key="1">
    <source>
        <dbReference type="Pfam" id="PF13524"/>
    </source>
</evidence>
<protein>
    <submittedName>
        <fullName evidence="2">Glycosyltransferase</fullName>
        <ecNumber evidence="2">2.4.-.-</ecNumber>
    </submittedName>
</protein>
<gene>
    <name evidence="2" type="ORF">WOB96_10975</name>
</gene>
<dbReference type="Gene3D" id="3.40.50.2000">
    <property type="entry name" value="Glycogen Phosphorylase B"/>
    <property type="match status" value="1"/>
</dbReference>
<keyword evidence="2" id="KW-0808">Transferase</keyword>
<dbReference type="EMBL" id="JBBPCO010000010">
    <property type="protein sequence ID" value="MEK8090283.1"/>
    <property type="molecule type" value="Genomic_DNA"/>
</dbReference>
<proteinExistence type="predicted"/>
<feature type="domain" description="Spore protein YkvP/CgeB glycosyl transferase-like" evidence="1">
    <location>
        <begin position="207"/>
        <end position="351"/>
    </location>
</feature>
<dbReference type="SUPFAM" id="SSF53756">
    <property type="entry name" value="UDP-Glycosyltransferase/glycogen phosphorylase"/>
    <property type="match status" value="1"/>
</dbReference>
<evidence type="ECO:0000313" key="2">
    <source>
        <dbReference type="EMBL" id="MEK8090283.1"/>
    </source>
</evidence>
<accession>A0ABU9DCR7</accession>
<dbReference type="GO" id="GO:0016757">
    <property type="term" value="F:glycosyltransferase activity"/>
    <property type="evidence" value="ECO:0007669"/>
    <property type="project" value="UniProtKB-KW"/>
</dbReference>
<keyword evidence="2" id="KW-0328">Glycosyltransferase</keyword>
<dbReference type="Pfam" id="PF13524">
    <property type="entry name" value="Glyco_trans_1_2"/>
    <property type="match status" value="1"/>
</dbReference>
<name>A0ABU9DCR7_9PROT</name>
<keyword evidence="3" id="KW-1185">Reference proteome</keyword>
<sequence length="379" mass="41851">MKLVIFGLTVSSAWANGHATTWRGLLKGLHQDGHEVIFFERDVPYYADNRDLPDPDFCELVLYPDWDSVLPKARAALADADVALVTSYCADGLAACQMVLDSSALRVFYDLDTPVTLAALAQHGLAIPEGARYLSADLIPEFDLYLSFTGGPLLDEIIERWGARRSAPLYCGVDPELHHPVQPLADFRCALGYLGTYAPDRQPGLEALLIEPARRRPQDRFFVVGSMYPQGIDWPANVWMRWHLDPGEHAGFYCASRMTLNITRAAMRETGYSPSPRLFEAASCGTPILSDPWPGIESFFTPGSEILLAQDIDEACELLEISDAELARVAKAARERTLAEHTGLHRARELVARCEELITAMPGASWQAASHQKAGRQPA</sequence>
<dbReference type="RefSeq" id="WP_341371338.1">
    <property type="nucleotide sequence ID" value="NZ_JBBPCO010000010.1"/>
</dbReference>
<dbReference type="EC" id="2.4.-.-" evidence="2"/>
<dbReference type="Proteomes" id="UP001446205">
    <property type="component" value="Unassembled WGS sequence"/>
</dbReference>
<comment type="caution">
    <text evidence="2">The sequence shown here is derived from an EMBL/GenBank/DDBJ whole genome shotgun (WGS) entry which is preliminary data.</text>
</comment>
<reference evidence="2 3" key="1">
    <citation type="submission" date="2024-04" db="EMBL/GenBank/DDBJ databases">
        <authorList>
            <person name="Abashina T."/>
            <person name="Shaikin A."/>
        </authorList>
    </citation>
    <scope>NUCLEOTIDE SEQUENCE [LARGE SCALE GENOMIC DNA]</scope>
    <source>
        <strain evidence="2 3">AAFK</strain>
    </source>
</reference>
<dbReference type="InterPro" id="IPR055259">
    <property type="entry name" value="YkvP/CgeB_Glyco_trans-like"/>
</dbReference>
<evidence type="ECO:0000313" key="3">
    <source>
        <dbReference type="Proteomes" id="UP001446205"/>
    </source>
</evidence>